<dbReference type="AlphaFoldDB" id="A0A558B9V3"/>
<evidence type="ECO:0000313" key="2">
    <source>
        <dbReference type="EMBL" id="TVT33291.1"/>
    </source>
</evidence>
<dbReference type="InterPro" id="IPR021457">
    <property type="entry name" value="DUF3108"/>
</dbReference>
<comment type="caution">
    <text evidence="2">The sequence shown here is derived from an EMBL/GenBank/DDBJ whole genome shotgun (WGS) entry which is preliminary data.</text>
</comment>
<evidence type="ECO:0000256" key="1">
    <source>
        <dbReference type="SAM" id="SignalP"/>
    </source>
</evidence>
<sequence length="245" mass="27843">MQRNPAVTRTSALLAGLLSGLLALSASAADASPELTPYEASYTASMSKGVSLNGEGVRTLTDQGNNVWLYRTDVDSFIADIDESLIFKWQDGQVIPLRYRYRLSGFLIKDREQAIDFDWQKGMARGSYRGESFNVELREGTLDPLGYQLQLHQDLKASKRDVTYHVLDKGDYDEDRFSVIDEDSLSDRGRTMNTLKAEKVRGENARRQTLMWFDPAQDYLLVRLLQVEPDGSEYELKLRDARVQD</sequence>
<evidence type="ECO:0000313" key="3">
    <source>
        <dbReference type="Proteomes" id="UP000319142"/>
    </source>
</evidence>
<dbReference type="RefSeq" id="WP_273133593.1">
    <property type="nucleotide sequence ID" value="NZ_VMRX01000024.1"/>
</dbReference>
<gene>
    <name evidence="2" type="ORF">FHK81_09585</name>
</gene>
<keyword evidence="1" id="KW-0732">Signal</keyword>
<feature type="signal peptide" evidence="1">
    <location>
        <begin position="1"/>
        <end position="28"/>
    </location>
</feature>
<protein>
    <submittedName>
        <fullName evidence="2">DUF3108 domain-containing protein</fullName>
    </submittedName>
</protein>
<reference evidence="2 3" key="1">
    <citation type="submission" date="2019-07" db="EMBL/GenBank/DDBJ databases">
        <title>The pathways for chlorine oxyanion respiration interact through the shared metabolite chlorate.</title>
        <authorList>
            <person name="Barnum T.P."/>
            <person name="Cheng Y."/>
            <person name="Hill K.A."/>
            <person name="Lucas L.N."/>
            <person name="Carlson H.K."/>
            <person name="Coates J.D."/>
        </authorList>
    </citation>
    <scope>NUCLEOTIDE SEQUENCE [LARGE SCALE GENOMIC DNA]</scope>
    <source>
        <strain evidence="2">UCB</strain>
    </source>
</reference>
<dbReference type="Pfam" id="PF11306">
    <property type="entry name" value="DUF3108"/>
    <property type="match status" value="1"/>
</dbReference>
<accession>A0A558B9V3</accession>
<name>A0A558B9V3_9GAMM</name>
<feature type="chain" id="PRO_5022197694" evidence="1">
    <location>
        <begin position="29"/>
        <end position="245"/>
    </location>
</feature>
<organism evidence="2 3">
    <name type="scientific">Marinobacter vinifirmus</name>
    <dbReference type="NCBI Taxonomy" id="355591"/>
    <lineage>
        <taxon>Bacteria</taxon>
        <taxon>Pseudomonadati</taxon>
        <taxon>Pseudomonadota</taxon>
        <taxon>Gammaproteobacteria</taxon>
        <taxon>Pseudomonadales</taxon>
        <taxon>Marinobacteraceae</taxon>
        <taxon>Marinobacter</taxon>
    </lineage>
</organism>
<dbReference type="Proteomes" id="UP000319142">
    <property type="component" value="Unassembled WGS sequence"/>
</dbReference>
<proteinExistence type="predicted"/>
<dbReference type="EMBL" id="VMRX01000024">
    <property type="protein sequence ID" value="TVT33291.1"/>
    <property type="molecule type" value="Genomic_DNA"/>
</dbReference>